<feature type="transmembrane region" description="Helical" evidence="6">
    <location>
        <begin position="62"/>
        <end position="85"/>
    </location>
</feature>
<dbReference type="CDD" id="cd06176">
    <property type="entry name" value="MFS_BCD_PucC-like"/>
    <property type="match status" value="1"/>
</dbReference>
<feature type="transmembrane region" description="Helical" evidence="6">
    <location>
        <begin position="106"/>
        <end position="130"/>
    </location>
</feature>
<keyword evidence="4 6" id="KW-1133">Transmembrane helix</keyword>
<dbReference type="PANTHER" id="PTHR23538">
    <property type="entry name" value="44.5 KD BACTERIOCHLOROPHYLL SYNTHASE SUBUNIT"/>
    <property type="match status" value="1"/>
</dbReference>
<comment type="subcellular location">
    <subcellularLocation>
        <location evidence="1">Membrane</location>
        <topology evidence="1">Multi-pass membrane protein</topology>
    </subcellularLocation>
</comment>
<feature type="transmembrane region" description="Helical" evidence="6">
    <location>
        <begin position="210"/>
        <end position="230"/>
    </location>
</feature>
<proteinExistence type="inferred from homology"/>
<feature type="transmembrane region" description="Helical" evidence="6">
    <location>
        <begin position="354"/>
        <end position="377"/>
    </location>
</feature>
<evidence type="ECO:0000256" key="4">
    <source>
        <dbReference type="ARBA" id="ARBA00022989"/>
    </source>
</evidence>
<evidence type="ECO:0000313" key="7">
    <source>
        <dbReference type="EMBL" id="RKQ70635.1"/>
    </source>
</evidence>
<feature type="transmembrane region" description="Helical" evidence="6">
    <location>
        <begin position="142"/>
        <end position="167"/>
    </location>
</feature>
<evidence type="ECO:0000313" key="8">
    <source>
        <dbReference type="Proteomes" id="UP000277424"/>
    </source>
</evidence>
<keyword evidence="5 6" id="KW-0472">Membrane</keyword>
<evidence type="ECO:0000256" key="3">
    <source>
        <dbReference type="ARBA" id="ARBA00022692"/>
    </source>
</evidence>
<feature type="transmembrane region" description="Helical" evidence="6">
    <location>
        <begin position="389"/>
        <end position="412"/>
    </location>
</feature>
<protein>
    <submittedName>
        <fullName evidence="7">BCD family chlorophyll transporter-like MFS transporter</fullName>
    </submittedName>
</protein>
<dbReference type="RefSeq" id="WP_121220538.1">
    <property type="nucleotide sequence ID" value="NZ_RBIG01000002.1"/>
</dbReference>
<feature type="transmembrane region" description="Helical" evidence="6">
    <location>
        <begin position="298"/>
        <end position="317"/>
    </location>
</feature>
<sequence>MSVDIVNRRMIAFWQRLGTRFMPFADAATVDVPLSKLLRLALFQVSAGCVLVLLTGTLNRVLIVELGVSVALVSAAVAIPVLVAPMRLFFGHRSDTYRSVLGWRRVPYVWLGSLLQFGGLAIMPFALLLLQSQTLGPSWAGPVAVALAFILTGFGLHMAQTAGLALASDLVPAEKRPRVVALLYFMMLAGMIGASGGYSLLLADFNPMRLIQVIQGTAVFVIVVNVVAIWKQEARDPRRTALDRVTQSFMEALREYRSDAGVMRLLLAVAVGSAAFSMQDILLEPYGGEILGLGVSQTTLLTGLWAAGTMLGFAWAGHSLQRGAEMHRVAARGLLIGIAAFSAVILASPLQLTALFYAGAAAIGLGGGLFAVSTMLAAMSVSATAQNGIVVGAWGAVQATAIGLGLMVAGLLKNGVNSLALNGMLGEAMNTGAAGYLVVYQAEIILLFVCLAIIGPLSGRRYAKAEQGDMRFGLAEMPG</sequence>
<dbReference type="EMBL" id="RBIG01000002">
    <property type="protein sequence ID" value="RKQ70635.1"/>
    <property type="molecule type" value="Genomic_DNA"/>
</dbReference>
<comment type="similarity">
    <text evidence="2">Belongs to the PucC family.</text>
</comment>
<dbReference type="InterPro" id="IPR026036">
    <property type="entry name" value="PucC"/>
</dbReference>
<gene>
    <name evidence="7" type="ORF">BCL74_2585</name>
</gene>
<dbReference type="Gene3D" id="1.20.1250.20">
    <property type="entry name" value="MFS general substrate transporter like domains"/>
    <property type="match status" value="1"/>
</dbReference>
<accession>A0A420WI93</accession>
<feature type="transmembrane region" description="Helical" evidence="6">
    <location>
        <begin position="432"/>
        <end position="454"/>
    </location>
</feature>
<organism evidence="7 8">
    <name type="scientific">Oceanibaculum indicum</name>
    <dbReference type="NCBI Taxonomy" id="526216"/>
    <lineage>
        <taxon>Bacteria</taxon>
        <taxon>Pseudomonadati</taxon>
        <taxon>Pseudomonadota</taxon>
        <taxon>Alphaproteobacteria</taxon>
        <taxon>Rhodospirillales</taxon>
        <taxon>Oceanibaculaceae</taxon>
        <taxon>Oceanibaculum</taxon>
    </lineage>
</organism>
<dbReference type="OrthoDB" id="8558818at2"/>
<evidence type="ECO:0000256" key="2">
    <source>
        <dbReference type="ARBA" id="ARBA00008412"/>
    </source>
</evidence>
<dbReference type="GO" id="GO:0016020">
    <property type="term" value="C:membrane"/>
    <property type="evidence" value="ECO:0007669"/>
    <property type="project" value="UniProtKB-SubCell"/>
</dbReference>
<dbReference type="InterPro" id="IPR004896">
    <property type="entry name" value="PucC-rel"/>
</dbReference>
<feature type="transmembrane region" description="Helical" evidence="6">
    <location>
        <begin position="261"/>
        <end position="278"/>
    </location>
</feature>
<feature type="transmembrane region" description="Helical" evidence="6">
    <location>
        <begin position="329"/>
        <end position="348"/>
    </location>
</feature>
<feature type="transmembrane region" description="Helical" evidence="6">
    <location>
        <begin position="37"/>
        <end position="56"/>
    </location>
</feature>
<name>A0A420WI93_9PROT</name>
<evidence type="ECO:0000256" key="5">
    <source>
        <dbReference type="ARBA" id="ARBA00023136"/>
    </source>
</evidence>
<dbReference type="PANTHER" id="PTHR23538:SF1">
    <property type="entry name" value="44.5 KD BACTERIOCHLOROPHYLL SYNTHASE SUBUNIT"/>
    <property type="match status" value="1"/>
</dbReference>
<reference evidence="7 8" key="1">
    <citation type="submission" date="2018-10" db="EMBL/GenBank/DDBJ databases">
        <title>Comparative analysis of microorganisms from saline springs in Andes Mountain Range, Colombia.</title>
        <authorList>
            <person name="Rubin E."/>
        </authorList>
    </citation>
    <scope>NUCLEOTIDE SEQUENCE [LARGE SCALE GENOMIC DNA]</scope>
    <source>
        <strain evidence="7 8">USBA 36</strain>
    </source>
</reference>
<dbReference type="Proteomes" id="UP000277424">
    <property type="component" value="Unassembled WGS sequence"/>
</dbReference>
<dbReference type="AlphaFoldDB" id="A0A420WI93"/>
<feature type="transmembrane region" description="Helical" evidence="6">
    <location>
        <begin position="179"/>
        <end position="198"/>
    </location>
</feature>
<comment type="caution">
    <text evidence="7">The sequence shown here is derived from an EMBL/GenBank/DDBJ whole genome shotgun (WGS) entry which is preliminary data.</text>
</comment>
<dbReference type="SUPFAM" id="SSF103473">
    <property type="entry name" value="MFS general substrate transporter"/>
    <property type="match status" value="1"/>
</dbReference>
<dbReference type="Pfam" id="PF03209">
    <property type="entry name" value="PUCC"/>
    <property type="match status" value="1"/>
</dbReference>
<evidence type="ECO:0000256" key="1">
    <source>
        <dbReference type="ARBA" id="ARBA00004141"/>
    </source>
</evidence>
<evidence type="ECO:0000256" key="6">
    <source>
        <dbReference type="SAM" id="Phobius"/>
    </source>
</evidence>
<keyword evidence="3 6" id="KW-0812">Transmembrane</keyword>
<dbReference type="InterPro" id="IPR036259">
    <property type="entry name" value="MFS_trans_sf"/>
</dbReference>